<evidence type="ECO:0000256" key="1">
    <source>
        <dbReference type="ARBA" id="ARBA00001966"/>
    </source>
</evidence>
<dbReference type="InterPro" id="IPR030559">
    <property type="entry name" value="PolZ_Rev3"/>
</dbReference>
<dbReference type="Gene3D" id="1.10.132.60">
    <property type="entry name" value="DNA polymerase family B, C-terminal domain"/>
    <property type="match status" value="1"/>
</dbReference>
<evidence type="ECO:0000259" key="23">
    <source>
        <dbReference type="Pfam" id="PF14260"/>
    </source>
</evidence>
<feature type="domain" description="DUF4683" evidence="24">
    <location>
        <begin position="694"/>
        <end position="1132"/>
    </location>
</feature>
<evidence type="ECO:0000256" key="14">
    <source>
        <dbReference type="ARBA" id="ARBA00023204"/>
    </source>
</evidence>
<keyword evidence="9" id="KW-0227">DNA damage</keyword>
<dbReference type="InterPro" id="IPR006133">
    <property type="entry name" value="DNA-dir_DNA_pol_B_exonuc"/>
</dbReference>
<dbReference type="GO" id="GO:0042276">
    <property type="term" value="P:error-prone translesion synthesis"/>
    <property type="evidence" value="ECO:0007669"/>
    <property type="project" value="TreeGrafter"/>
</dbReference>
<evidence type="ECO:0000259" key="21">
    <source>
        <dbReference type="Pfam" id="PF00136"/>
    </source>
</evidence>
<dbReference type="Gene3D" id="3.90.1600.10">
    <property type="entry name" value="Palm domain of DNA polymerase"/>
    <property type="match status" value="1"/>
</dbReference>
<evidence type="ECO:0000259" key="24">
    <source>
        <dbReference type="Pfam" id="PF15735"/>
    </source>
</evidence>
<feature type="compositionally biased region" description="Basic and acidic residues" evidence="20">
    <location>
        <begin position="410"/>
        <end position="429"/>
    </location>
</feature>
<dbReference type="SUPFAM" id="SSF53098">
    <property type="entry name" value="Ribonuclease H-like"/>
    <property type="match status" value="1"/>
</dbReference>
<dbReference type="PROSITE" id="PS00116">
    <property type="entry name" value="DNA_POLYMERASE_B"/>
    <property type="match status" value="1"/>
</dbReference>
<feature type="compositionally biased region" description="Basic residues" evidence="20">
    <location>
        <begin position="1070"/>
        <end position="1079"/>
    </location>
</feature>
<dbReference type="PANTHER" id="PTHR45812">
    <property type="entry name" value="DNA POLYMERASE ZETA CATALYTIC SUBUNIT"/>
    <property type="match status" value="1"/>
</dbReference>
<evidence type="ECO:0000256" key="2">
    <source>
        <dbReference type="ARBA" id="ARBA00004123"/>
    </source>
</evidence>
<dbReference type="Pfam" id="PF00136">
    <property type="entry name" value="DNA_pol_B"/>
    <property type="match status" value="1"/>
</dbReference>
<keyword evidence="10" id="KW-0862">Zinc</keyword>
<evidence type="ECO:0000256" key="11">
    <source>
        <dbReference type="ARBA" id="ARBA00022932"/>
    </source>
</evidence>
<evidence type="ECO:0000313" key="27">
    <source>
        <dbReference type="Ensembl" id="ENSOTSP00005035466.2"/>
    </source>
</evidence>
<dbReference type="FunFam" id="1.10.287.690:FF:000002">
    <property type="entry name" value="DNA polymerase zeta"/>
    <property type="match status" value="1"/>
</dbReference>
<evidence type="ECO:0000256" key="16">
    <source>
        <dbReference type="ARBA" id="ARBA00049244"/>
    </source>
</evidence>
<proteinExistence type="inferred from homology"/>
<feature type="compositionally biased region" description="Low complexity" evidence="20">
    <location>
        <begin position="1113"/>
        <end position="1126"/>
    </location>
</feature>
<evidence type="ECO:0000256" key="18">
    <source>
        <dbReference type="ARBA" id="ARBA00066163"/>
    </source>
</evidence>
<feature type="compositionally biased region" description="Low complexity" evidence="20">
    <location>
        <begin position="780"/>
        <end position="790"/>
    </location>
</feature>
<dbReference type="InterPro" id="IPR017964">
    <property type="entry name" value="DNA-dir_DNA_pol_B_CS"/>
</dbReference>
<feature type="compositionally biased region" description="Polar residues" evidence="20">
    <location>
        <begin position="1407"/>
        <end position="1416"/>
    </location>
</feature>
<dbReference type="PANTHER" id="PTHR45812:SF1">
    <property type="entry name" value="DNA POLYMERASE ZETA CATALYTIC SUBUNIT"/>
    <property type="match status" value="1"/>
</dbReference>
<feature type="compositionally biased region" description="Acidic residues" evidence="20">
    <location>
        <begin position="430"/>
        <end position="445"/>
    </location>
</feature>
<dbReference type="FunFam" id="1.10.132.60:FF:000005">
    <property type="entry name" value="Putative DNA polymerase zeta catalytic subunit"/>
    <property type="match status" value="1"/>
</dbReference>
<dbReference type="InterPro" id="IPR012337">
    <property type="entry name" value="RNaseH-like_sf"/>
</dbReference>
<dbReference type="GeneTree" id="ENSGT00940000156226"/>
<evidence type="ECO:0000259" key="25">
    <source>
        <dbReference type="Pfam" id="PF24055"/>
    </source>
</evidence>
<feature type="domain" description="DNA polymerase zeta catalytic subunit N-terminal" evidence="26">
    <location>
        <begin position="1"/>
        <end position="55"/>
    </location>
</feature>
<feature type="compositionally biased region" description="Basic residues" evidence="20">
    <location>
        <begin position="1201"/>
        <end position="1213"/>
    </location>
</feature>
<evidence type="ECO:0000256" key="7">
    <source>
        <dbReference type="ARBA" id="ARBA00022695"/>
    </source>
</evidence>
<dbReference type="InterPro" id="IPR025687">
    <property type="entry name" value="Znf-C4pol"/>
</dbReference>
<comment type="subcellular location">
    <subcellularLocation>
        <location evidence="2">Nucleus</location>
    </subcellularLocation>
</comment>
<evidence type="ECO:0000259" key="22">
    <source>
        <dbReference type="Pfam" id="PF03104"/>
    </source>
</evidence>
<keyword evidence="6" id="KW-0808">Transferase</keyword>
<keyword evidence="15" id="KW-0539">Nucleus</keyword>
<feature type="compositionally biased region" description="Basic residues" evidence="20">
    <location>
        <begin position="1168"/>
        <end position="1186"/>
    </location>
</feature>
<dbReference type="GO" id="GO:0051536">
    <property type="term" value="F:iron-sulfur cluster binding"/>
    <property type="evidence" value="ECO:0007669"/>
    <property type="project" value="UniProtKB-KW"/>
</dbReference>
<dbReference type="GO" id="GO:0031981">
    <property type="term" value="C:nuclear lumen"/>
    <property type="evidence" value="ECO:0007669"/>
    <property type="project" value="UniProtKB-ARBA"/>
</dbReference>
<keyword evidence="11" id="KW-0239">DNA-directed DNA polymerase</keyword>
<dbReference type="Pfam" id="PF24055">
    <property type="entry name" value="POL3_N"/>
    <property type="match status" value="1"/>
</dbReference>
<dbReference type="GO" id="GO:0046872">
    <property type="term" value="F:metal ion binding"/>
    <property type="evidence" value="ECO:0007669"/>
    <property type="project" value="UniProtKB-KW"/>
</dbReference>
<feature type="region of interest" description="Disordered" evidence="20">
    <location>
        <begin position="1400"/>
        <end position="1495"/>
    </location>
</feature>
<feature type="region of interest" description="Disordered" evidence="20">
    <location>
        <begin position="462"/>
        <end position="508"/>
    </location>
</feature>
<dbReference type="Gene3D" id="3.30.342.10">
    <property type="entry name" value="DNA Polymerase, chain B, domain 1"/>
    <property type="match status" value="1"/>
</dbReference>
<dbReference type="GO" id="GO:0000166">
    <property type="term" value="F:nucleotide binding"/>
    <property type="evidence" value="ECO:0007669"/>
    <property type="project" value="InterPro"/>
</dbReference>
<comment type="subunit">
    <text evidence="18">Heterodimer with MAD2L2. This dimer forms the minimal DNA polymerase zeta complex (Pol-zeta2), with REV3L bearing DNA polymerase catalytic activity, although its activity is very low in this context. Component of the tetrameric Pol-zeta complex (Pol-zeta4), which consists of REV3L, MAD2L2, POLD2 and POLD3; Pol-zeta4 is the fully active form of DNA polymerase zeta.</text>
</comment>
<comment type="cofactor">
    <cofactor evidence="1">
        <name>[4Fe-4S] cluster</name>
        <dbReference type="ChEBI" id="CHEBI:49883"/>
    </cofactor>
</comment>
<dbReference type="Pfam" id="PF15735">
    <property type="entry name" value="DUF4683"/>
    <property type="match status" value="1"/>
</dbReference>
<dbReference type="Pfam" id="PF24065">
    <property type="entry name" value="REV3_N"/>
    <property type="match status" value="1"/>
</dbReference>
<keyword evidence="8" id="KW-0479">Metal-binding</keyword>
<feature type="compositionally biased region" description="Low complexity" evidence="20">
    <location>
        <begin position="1042"/>
        <end position="1051"/>
    </location>
</feature>
<keyword evidence="13" id="KW-0411">Iron-sulfur</keyword>
<feature type="region of interest" description="Disordered" evidence="20">
    <location>
        <begin position="1349"/>
        <end position="1382"/>
    </location>
</feature>
<feature type="region of interest" description="Disordered" evidence="20">
    <location>
        <begin position="1573"/>
        <end position="1608"/>
    </location>
</feature>
<feature type="compositionally biased region" description="Polar residues" evidence="20">
    <location>
        <begin position="470"/>
        <end position="485"/>
    </location>
</feature>
<dbReference type="CDD" id="cd05778">
    <property type="entry name" value="DNA_polB_zeta_exo"/>
    <property type="match status" value="1"/>
</dbReference>
<keyword evidence="12" id="KW-0408">Iron</keyword>
<dbReference type="InterPro" id="IPR036397">
    <property type="entry name" value="RNaseH_sf"/>
</dbReference>
<gene>
    <name evidence="27" type="primary">REV3L</name>
</gene>
<evidence type="ECO:0000256" key="20">
    <source>
        <dbReference type="SAM" id="MobiDB-lite"/>
    </source>
</evidence>
<keyword evidence="14" id="KW-0234">DNA repair</keyword>
<dbReference type="GO" id="GO:0000724">
    <property type="term" value="P:double-strand break repair via homologous recombination"/>
    <property type="evidence" value="ECO:0007669"/>
    <property type="project" value="TreeGrafter"/>
</dbReference>
<dbReference type="InterPro" id="IPR006134">
    <property type="entry name" value="DNA-dir_DNA_pol_B_multi_dom"/>
</dbReference>
<evidence type="ECO:0000256" key="6">
    <source>
        <dbReference type="ARBA" id="ARBA00022679"/>
    </source>
</evidence>
<feature type="compositionally biased region" description="Polar residues" evidence="20">
    <location>
        <begin position="1268"/>
        <end position="1294"/>
    </location>
</feature>
<sequence>MFAVRIVTADYYLASPLKDLDVCYNEFRESDVKKVPVVRVFGATPAGQKTCLHLHGIFPYLYVPYDGYGQQAESYLRQVAFSIDRALNVSMGNPSSNTQHVFKVALVSGMPFYGYHAMERKFMKIYLYNPQMVKRVCELLQGGAVMNKHYQPHEAHIPYLLQLFIDYNLYGMNLINLGAVKFRRSQPRRGKGRSPCTSRLSDSTLGGMFVRWEEDAIACSLVLEDVEKQSTCELEVDAVAVDILNRLEIESKDGEKLGNNIFLVIYKNRQSDSPTDAQGETEVNDSTDSTALTVQHSQGTKAFPRQTLGASQMAPYSLCSALLLTRSIQAWRGVTFKVFLCVADSSQDHAMVDLLAGLEDDGYRAAPMRQNSQHSLPGGGSAHYNSDEEEEGPELEREEAELSLLMSQRWDSDLPEHSSRRRPGVKEAEESFSDEPQDSSDEEMEWSGNNSLFANLSIPQLDGAADENSDSSVTDKGSRTHSSLTVADKILGKRNPFPGETVHLEPPSSAKILLDRKHPEHRQALSQDTEDTADKHFLSLSQHSHECSTGFKVNKEIPYIQPVKHPIPCNIANQAEVSQICVDKMDVVRPLYTYEKKTMALDESDLDVFPFGNGKITQSRKKYSSIKNVEKNRLSILQNHRSFSLCYSELRNCPSKTELELGQKDCKSPIPRNSINPAPCPIEEDELLAPLEGEMGRGSEEGDMGELKIRYEDYQENKTERTIVAQQEAHYKFFPSVILSNCLTRPAKKVVGNKLTDGCAKLEQAEPRRSRLKLGKRRSAAAAQKAKANAGESLASDSQVGMALTSIMPACPKSTDTVAKSVIEETGPTAPLPELPAPAHSPALAPSPLPAPVVSPTPAPVPACPTEASVEGRLAPLPELPAKVTGTKASGLPGSKYTLRAKRKMSYDSSEDGEHSGTSRVKHPLALRDNYVRFKDNYILSTQELKYQKRRKMSRKEPREPPIIIKYIIINRFKGQKNMLVKMAKVSAEEQRVVLTPDKLETYTKMAPLKSFWPKVLESCAVKFPLSEPKANKKQPKRKVNKVNTTTTKKTASGPPKPQVRVRQGGERPRRTKGLRKASTRPSLPCPRPCYCELANDHATEYSDVMVELGYLSERSPSPTDSTPPRCWSPSDPLMEAMSSDGLMNPLNDPCLSSVCQETPPESLGRGVRNRSRTAKPSSPRRRTKSANKLSAEVKKESATRRKSTTGTPRRRKKDLETVDGMSVGGDSTNTTTLTRRPRRKKQAEQPPVKSRDCDSSQLLFPEDVSPPTESSPKSVPPFQQSSNKTSQIIDGSHGVTGSISLSQFIEPKSEDYETSIMEVNQSFALKLFQTHPGQLLGCAVKAETTVDECTPPQVKSPMVGKSKGAPKSGSPHSGLRNGEALPEDTSGLAVLKKLLQKRQQRGGQCLPTQTVGTEISSSTTTQPPGPTPDPAAAKPPRARKTPSATPRKPRVSRTTTPKEKKPRSRKGKVNSQPELPVKQEPPMSDDSPVFLSDPGLDSCYSIEDSLSPELPHNYNFDINAIGIGSQTEFSSLYMGSQFVLTDKNLPQKFLSDITQEAIPALALSIEKRPDGLSGSGEALQRSLSGPLSPDLFDKPENGESVSNHLSSLDSERLLRSREWGTSLGKLHGLSHFQGFHCERKELLFSAFDPVLPLPLSSASFADNEGSPTGDLPEGNDALTSTTASSSPRSVNSVSQVKTSSQLLRGTGGGAHILKPLMSPPNREEILTTLLDLEMSEATFQEPFCSNPSDAPGKPREVGGRKLTVETRLAKELAEFNGDLSLEGLHFWKTAFSAMTRPGSSHTLGAEATRDQAQLSPSSAGDQKVILLPCRSAPSRERVQLWLEARKQYEHLQRGRRDIGALERGRLEQIREEQQTDRTEQPTLLHCPALKEEEGFEKPSDIRTQRDNLSLHISPVEGVETQDSSRGVKPVSDINTRDSEEECYGKSISPDSPDLPPWQQPTQPSPSGLDGVEGERRGSDLGSPLSPRLCTSPERSEEKHFLSPSPLPSTKSRGDRERTSPHLQLHSTPVLRRRRCRGESEPSPSQRLQHRRGEHTDTLRRVLLTTQMKNQFAALNVAKKDNSQIEGPSISNSYGFKVSMQNLQDAKALHEVQHLTLMSMELHARTRRDLEPDPEFDPICALFYCFSSDAPLLDSDKTQLTGAIVVDKDCQDSGVRGTAPLLVRSGVSGLQVTYAVDEKRLFQESLFCRGRFDPDMLVGYEVQMRSWGYILQRAAALNFDLCQQLSRVPGDAKENRFAAERDEYGADTMTEIHIIGRIVINLWRIMKTEVTLNNYSFENVAFHVLHQRFPLYSPRTLSDWFDHNTDLHRWKMVDHYVSRLGGTMQLLQQHDIIGRTSELARVFGIQFYHVLTRGSQYRVESMMLRVAKPMNYIPVTPSMQQRAQQRVPQCIPLVMEPESRFYSNSMVVLDFQSLYPSIVIAYNYCYSTCLGHVESMGTPDEFKFGCTSLRVPPELLYQLRNDITISPNGIAFVKPTVRKGVLPSMLDEILNTRFMVKRSMKTYKQDKALMRLLDARQLGLKLIANVTFGYTAAHYSGRMPSVEVGDSIVHKARETLERAIKLVNDTKKWGAHVVYGDTDSMFVLLKGATKEQAFKIGNEIAEAVTATNPKPVKLKFEKVYLPCVLQTKKRYVGYMYESLDQKDPVFDAKGIETVRRDGCTAVSKILERSIKLLFETRDISLVKQFVQRQCVKVLEAKASMQDLTFAKEYRGSGSYRPGACVPALELTRRMMVYDRRLEPRVGERVPYVIVYGTPGVPLIQLVRRPLEVLQDPGLRLNATYYITKQILWYQELPRVQKASCSMVARGEEVGRKGTISQYFTTLHCPVCDELTQLGVCASCRAEPQRVAVTLYQDMRLWESQQDQLLKICRNCSGSAERQVPCVSLDCPVLYKLSRVNRQLTKAPYLRQLLEQFGL</sequence>
<dbReference type="FunFam" id="3.30.420.10:FF:000024">
    <property type="entry name" value="DNA polymerase zeta catalytic subunit"/>
    <property type="match status" value="1"/>
</dbReference>
<evidence type="ECO:0000313" key="28">
    <source>
        <dbReference type="Proteomes" id="UP000694402"/>
    </source>
</evidence>
<dbReference type="GO" id="GO:0016035">
    <property type="term" value="C:zeta DNA polymerase complex"/>
    <property type="evidence" value="ECO:0007669"/>
    <property type="project" value="InterPro"/>
</dbReference>
<feature type="region of interest" description="Disordered" evidence="20">
    <location>
        <begin position="1029"/>
        <end position="1082"/>
    </location>
</feature>
<accession>A0A8C8FI01</accession>
<keyword evidence="28" id="KW-1185">Reference proteome</keyword>
<dbReference type="EC" id="2.7.7.7" evidence="4"/>
<evidence type="ECO:0000259" key="26">
    <source>
        <dbReference type="Pfam" id="PF24065"/>
    </source>
</evidence>
<reference evidence="27" key="1">
    <citation type="submission" date="2025-08" db="UniProtKB">
        <authorList>
            <consortium name="Ensembl"/>
        </authorList>
    </citation>
    <scope>IDENTIFICATION</scope>
</reference>
<dbReference type="Ensembl" id="ENSOTST00005038498.2">
    <property type="protein sequence ID" value="ENSOTSP00005035466.2"/>
    <property type="gene ID" value="ENSOTSG00005016492.2"/>
</dbReference>
<dbReference type="Gene3D" id="1.10.287.690">
    <property type="entry name" value="Helix hairpin bin"/>
    <property type="match status" value="1"/>
</dbReference>
<feature type="compositionally biased region" description="Basic residues" evidence="20">
    <location>
        <begin position="770"/>
        <end position="779"/>
    </location>
</feature>
<dbReference type="InterPro" id="IPR032757">
    <property type="entry name" value="DUF4683"/>
</dbReference>
<comment type="function">
    <text evidence="17">Catalytic subunit of the DNA polymerase zeta complex, an error-prone polymerase specialized in translesion DNA synthesis (TLS). Lacks an intrinsic 3'-5' exonuclease activity and thus has no proofreading function.</text>
</comment>
<feature type="domain" description="DNA-directed DNA polymerase family B exonuclease" evidence="22">
    <location>
        <begin position="2074"/>
        <end position="2300"/>
    </location>
</feature>
<dbReference type="Proteomes" id="UP000694402">
    <property type="component" value="Unassembled WGS sequence"/>
</dbReference>
<evidence type="ECO:0000256" key="3">
    <source>
        <dbReference type="ARBA" id="ARBA00005755"/>
    </source>
</evidence>
<evidence type="ECO:0000256" key="5">
    <source>
        <dbReference type="ARBA" id="ARBA00021589"/>
    </source>
</evidence>
<dbReference type="InterPro" id="IPR043502">
    <property type="entry name" value="DNA/RNA_pol_sf"/>
</dbReference>
<dbReference type="InterPro" id="IPR023211">
    <property type="entry name" value="DNA_pol_palm_dom_sf"/>
</dbReference>
<feature type="region of interest" description="Disordered" evidence="20">
    <location>
        <begin position="271"/>
        <end position="293"/>
    </location>
</feature>
<dbReference type="PRINTS" id="PR00106">
    <property type="entry name" value="DNAPOLB"/>
</dbReference>
<evidence type="ECO:0000256" key="9">
    <source>
        <dbReference type="ARBA" id="ARBA00022763"/>
    </source>
</evidence>
<feature type="region of interest" description="Disordered" evidence="20">
    <location>
        <begin position="1113"/>
        <end position="1294"/>
    </location>
</feature>
<feature type="domain" description="DNA polymerase delta/zeta catalytic subunit N-terminal" evidence="25">
    <location>
        <begin position="56"/>
        <end position="134"/>
    </location>
</feature>
<dbReference type="SUPFAM" id="SSF56672">
    <property type="entry name" value="DNA/RNA polymerases"/>
    <property type="match status" value="1"/>
</dbReference>
<feature type="compositionally biased region" description="Acidic residues" evidence="20">
    <location>
        <begin position="387"/>
        <end position="401"/>
    </location>
</feature>
<name>A0A8C8FI01_ONCTS</name>
<evidence type="ECO:0000256" key="15">
    <source>
        <dbReference type="ARBA" id="ARBA00023242"/>
    </source>
</evidence>
<feature type="compositionally biased region" description="Basic and acidic residues" evidence="20">
    <location>
        <begin position="1891"/>
        <end position="1906"/>
    </location>
</feature>
<evidence type="ECO:0000256" key="19">
    <source>
        <dbReference type="ARBA" id="ARBA00075683"/>
    </source>
</evidence>
<dbReference type="GO" id="GO:0003887">
    <property type="term" value="F:DNA-directed DNA polymerase activity"/>
    <property type="evidence" value="ECO:0007669"/>
    <property type="project" value="UniProtKB-KW"/>
</dbReference>
<dbReference type="InterPro" id="IPR056435">
    <property type="entry name" value="DPOD/Z_N"/>
</dbReference>
<feature type="compositionally biased region" description="Low complexity" evidence="20">
    <location>
        <begin position="1680"/>
        <end position="1697"/>
    </location>
</feature>
<dbReference type="CDD" id="cd22287">
    <property type="entry name" value="REV3L_RBD"/>
    <property type="match status" value="1"/>
</dbReference>
<evidence type="ECO:0000256" key="17">
    <source>
        <dbReference type="ARBA" id="ARBA00059263"/>
    </source>
</evidence>
<feature type="domain" description="C4-type zinc-finger of DNA polymerase delta" evidence="23">
    <location>
        <begin position="2844"/>
        <end position="2911"/>
    </location>
</feature>
<feature type="region of interest" description="Disordered" evidence="20">
    <location>
        <begin position="369"/>
        <end position="445"/>
    </location>
</feature>
<feature type="region of interest" description="Disordered" evidence="20">
    <location>
        <begin position="1891"/>
        <end position="2055"/>
    </location>
</feature>
<dbReference type="GO" id="GO:0003677">
    <property type="term" value="F:DNA binding"/>
    <property type="evidence" value="ECO:0007669"/>
    <property type="project" value="InterPro"/>
</dbReference>
<dbReference type="InterPro" id="IPR006172">
    <property type="entry name" value="DNA-dir_DNA_pol_B"/>
</dbReference>
<feature type="region of interest" description="Disordered" evidence="20">
    <location>
        <begin position="768"/>
        <end position="796"/>
    </location>
</feature>
<keyword evidence="7" id="KW-0548">Nucleotidyltransferase</keyword>
<comment type="catalytic activity">
    <reaction evidence="16">
        <text>DNA(n) + a 2'-deoxyribonucleoside 5'-triphosphate = DNA(n+1) + diphosphate</text>
        <dbReference type="Rhea" id="RHEA:22508"/>
        <dbReference type="Rhea" id="RHEA-COMP:17339"/>
        <dbReference type="Rhea" id="RHEA-COMP:17340"/>
        <dbReference type="ChEBI" id="CHEBI:33019"/>
        <dbReference type="ChEBI" id="CHEBI:61560"/>
        <dbReference type="ChEBI" id="CHEBI:173112"/>
        <dbReference type="EC" id="2.7.7.7"/>
    </reaction>
</comment>
<dbReference type="Pfam" id="PF03104">
    <property type="entry name" value="DNA_pol_B_exo1"/>
    <property type="match status" value="1"/>
</dbReference>
<evidence type="ECO:0000256" key="10">
    <source>
        <dbReference type="ARBA" id="ARBA00022833"/>
    </source>
</evidence>
<dbReference type="InterPro" id="IPR056447">
    <property type="entry name" value="REV3_N"/>
</dbReference>
<evidence type="ECO:0000256" key="8">
    <source>
        <dbReference type="ARBA" id="ARBA00022723"/>
    </source>
</evidence>
<reference evidence="27" key="2">
    <citation type="submission" date="2025-09" db="UniProtKB">
        <authorList>
            <consortium name="Ensembl"/>
        </authorList>
    </citation>
    <scope>IDENTIFICATION</scope>
</reference>
<evidence type="ECO:0000256" key="4">
    <source>
        <dbReference type="ARBA" id="ARBA00012417"/>
    </source>
</evidence>
<dbReference type="Pfam" id="PF14260">
    <property type="entry name" value="zf-C4pol"/>
    <property type="match status" value="1"/>
</dbReference>
<evidence type="ECO:0000256" key="13">
    <source>
        <dbReference type="ARBA" id="ARBA00023014"/>
    </source>
</evidence>
<dbReference type="InterPro" id="IPR042087">
    <property type="entry name" value="DNA_pol_B_thumb"/>
</dbReference>
<feature type="compositionally biased region" description="Basic residues" evidence="20">
    <location>
        <begin position="1032"/>
        <end position="1041"/>
    </location>
</feature>
<dbReference type="Gene3D" id="3.30.420.10">
    <property type="entry name" value="Ribonuclease H-like superfamily/Ribonuclease H"/>
    <property type="match status" value="1"/>
</dbReference>
<organism evidence="27 28">
    <name type="scientific">Oncorhynchus tshawytscha</name>
    <name type="common">Chinook salmon</name>
    <name type="synonym">Salmo tshawytscha</name>
    <dbReference type="NCBI Taxonomy" id="74940"/>
    <lineage>
        <taxon>Eukaryota</taxon>
        <taxon>Metazoa</taxon>
        <taxon>Chordata</taxon>
        <taxon>Craniata</taxon>
        <taxon>Vertebrata</taxon>
        <taxon>Euteleostomi</taxon>
        <taxon>Actinopterygii</taxon>
        <taxon>Neopterygii</taxon>
        <taxon>Teleostei</taxon>
        <taxon>Protacanthopterygii</taxon>
        <taxon>Salmoniformes</taxon>
        <taxon>Salmonidae</taxon>
        <taxon>Salmoninae</taxon>
        <taxon>Oncorhynchus</taxon>
    </lineage>
</organism>
<evidence type="ECO:0000256" key="12">
    <source>
        <dbReference type="ARBA" id="ARBA00023004"/>
    </source>
</evidence>
<comment type="similarity">
    <text evidence="3">Belongs to the DNA polymerase type-B family.</text>
</comment>
<feature type="compositionally biased region" description="Polar residues" evidence="20">
    <location>
        <begin position="284"/>
        <end position="293"/>
    </location>
</feature>
<dbReference type="FunFam" id="3.30.342.10:FF:000002">
    <property type="entry name" value="DNA polymerase zeta catalytic subunit isoform X1"/>
    <property type="match status" value="1"/>
</dbReference>
<dbReference type="CDD" id="cd05534">
    <property type="entry name" value="POLBc_zeta"/>
    <property type="match status" value="1"/>
</dbReference>
<protein>
    <recommendedName>
        <fullName evidence="5">DNA polymerase zeta catalytic subunit</fullName>
        <ecNumber evidence="4">2.7.7.7</ecNumber>
    </recommendedName>
    <alternativeName>
        <fullName evidence="19">Protein reversionless 3-like</fullName>
    </alternativeName>
</protein>
<feature type="region of interest" description="Disordered" evidence="20">
    <location>
        <begin position="1662"/>
        <end position="1701"/>
    </location>
</feature>
<dbReference type="SMART" id="SM00486">
    <property type="entry name" value="POLBc"/>
    <property type="match status" value="1"/>
</dbReference>
<feature type="domain" description="DNA-directed DNA polymerase family B multifunctional" evidence="21">
    <location>
        <begin position="2366"/>
        <end position="2807"/>
    </location>
</feature>